<evidence type="ECO:0000313" key="2">
    <source>
        <dbReference type="EMBL" id="CAD7274528.1"/>
    </source>
</evidence>
<dbReference type="Proteomes" id="UP000678499">
    <property type="component" value="Unassembled WGS sequence"/>
</dbReference>
<keyword evidence="3" id="KW-1185">Reference proteome</keyword>
<name>A0A7R9BHC9_9CRUS</name>
<evidence type="ECO:0000256" key="1">
    <source>
        <dbReference type="SAM" id="MobiDB-lite"/>
    </source>
</evidence>
<proteinExistence type="predicted"/>
<reference evidence="2" key="1">
    <citation type="submission" date="2020-11" db="EMBL/GenBank/DDBJ databases">
        <authorList>
            <person name="Tran Van P."/>
        </authorList>
    </citation>
    <scope>NUCLEOTIDE SEQUENCE</scope>
</reference>
<dbReference type="AlphaFoldDB" id="A0A7R9BHC9"/>
<feature type="compositionally biased region" description="Low complexity" evidence="1">
    <location>
        <begin position="164"/>
        <end position="174"/>
    </location>
</feature>
<organism evidence="2">
    <name type="scientific">Notodromas monacha</name>
    <dbReference type="NCBI Taxonomy" id="399045"/>
    <lineage>
        <taxon>Eukaryota</taxon>
        <taxon>Metazoa</taxon>
        <taxon>Ecdysozoa</taxon>
        <taxon>Arthropoda</taxon>
        <taxon>Crustacea</taxon>
        <taxon>Oligostraca</taxon>
        <taxon>Ostracoda</taxon>
        <taxon>Podocopa</taxon>
        <taxon>Podocopida</taxon>
        <taxon>Cypridocopina</taxon>
        <taxon>Cypridoidea</taxon>
        <taxon>Cyprididae</taxon>
        <taxon>Notodromas</taxon>
    </lineage>
</organism>
<feature type="region of interest" description="Disordered" evidence="1">
    <location>
        <begin position="85"/>
        <end position="174"/>
    </location>
</feature>
<gene>
    <name evidence="2" type="ORF">NMOB1V02_LOCUS2359</name>
</gene>
<evidence type="ECO:0000313" key="3">
    <source>
        <dbReference type="Proteomes" id="UP000678499"/>
    </source>
</evidence>
<dbReference type="EMBL" id="OA882299">
    <property type="protein sequence ID" value="CAD7274528.1"/>
    <property type="molecule type" value="Genomic_DNA"/>
</dbReference>
<sequence>MAGKGYFYLHLFGEVAGRSGIYGLDDVPKDQMPDKFWVEFPKCEPLHLKTLTASQVSEKFIDYAVSKGTETEKCSVKEAPYKYRCGSQERPPSGLSGRTVPPSQDRPVGHSCRRQDCPGPSQEHPAPSQERLVPSQGCPGRSRLGAGHSRPGVGCSQLGESVRPDAPAYPDAPDSYTVGKKEGVVIRFSLFSFCCAIPHLVDSRAVFRQSSVFFQSHKSSGKEVVLTKLGAWGFQLESVVSVSSQEVPKLTTEGCFGLNAVAPSQRPIFCWILCRQPRSVQVECGKNRQRPSAVMEAHDLSAVCADNVSRMQP</sequence>
<protein>
    <submittedName>
        <fullName evidence="2">Uncharacterized protein</fullName>
    </submittedName>
</protein>
<accession>A0A7R9BHC9</accession>
<dbReference type="EMBL" id="CAJPEX010000262">
    <property type="protein sequence ID" value="CAG0914680.1"/>
    <property type="molecule type" value="Genomic_DNA"/>
</dbReference>